<dbReference type="PANTHER" id="PTHR12709:SF1">
    <property type="entry name" value="DNA-DIRECTED RNA POLYMERASE III SUBUNIT RPC8"/>
    <property type="match status" value="1"/>
</dbReference>
<dbReference type="GO" id="GO:0042797">
    <property type="term" value="P:tRNA transcription by RNA polymerase III"/>
    <property type="evidence" value="ECO:0007669"/>
    <property type="project" value="EnsemblFungi"/>
</dbReference>
<dbReference type="OrthoDB" id="10256606at2759"/>
<dbReference type="Proteomes" id="UP000092555">
    <property type="component" value="Unassembled WGS sequence"/>
</dbReference>
<gene>
    <name evidence="9" type="ORF">METBIDRAFT_38487</name>
</gene>
<dbReference type="RefSeq" id="XP_018714499.1">
    <property type="nucleotide sequence ID" value="XM_018857010.1"/>
</dbReference>
<evidence type="ECO:0000313" key="9">
    <source>
        <dbReference type="EMBL" id="OBA24018.1"/>
    </source>
</evidence>
<accession>A0A1A0HJK5</accession>
<name>A0A1A0HJK5_9ASCO</name>
<proteinExistence type="inferred from homology"/>
<dbReference type="FunFam" id="2.40.50.140:FF:000221">
    <property type="entry name" value="DNA-directed RNA polymerase III subunit"/>
    <property type="match status" value="1"/>
</dbReference>
<dbReference type="EMBL" id="LXTC01000001">
    <property type="protein sequence ID" value="OBA24018.1"/>
    <property type="molecule type" value="Genomic_DNA"/>
</dbReference>
<evidence type="ECO:0000256" key="3">
    <source>
        <dbReference type="ARBA" id="ARBA00022478"/>
    </source>
</evidence>
<dbReference type="InterPro" id="IPR013238">
    <property type="entry name" value="RNA_pol_III_Rbc25"/>
</dbReference>
<reference evidence="9 10" key="1">
    <citation type="submission" date="2016-05" db="EMBL/GenBank/DDBJ databases">
        <title>Comparative genomics of biotechnologically important yeasts.</title>
        <authorList>
            <consortium name="DOE Joint Genome Institute"/>
            <person name="Riley R."/>
            <person name="Haridas S."/>
            <person name="Wolfe K.H."/>
            <person name="Lopes M.R."/>
            <person name="Hittinger C.T."/>
            <person name="Goker M."/>
            <person name="Salamov A."/>
            <person name="Wisecaver J."/>
            <person name="Long T.M."/>
            <person name="Aerts A.L."/>
            <person name="Barry K."/>
            <person name="Choi C."/>
            <person name="Clum A."/>
            <person name="Coughlan A.Y."/>
            <person name="Deshpande S."/>
            <person name="Douglass A.P."/>
            <person name="Hanson S.J."/>
            <person name="Klenk H.-P."/>
            <person name="LaButti K."/>
            <person name="Lapidus A."/>
            <person name="Lindquist E."/>
            <person name="Lipzen A."/>
            <person name="Meier-kolthoff J.P."/>
            <person name="Ohm R.A."/>
            <person name="Otillar R.P."/>
            <person name="Pangilinan J."/>
            <person name="Peng Y."/>
            <person name="Rokas A."/>
            <person name="Rosa C.A."/>
            <person name="Scheuner C."/>
            <person name="Sibirny A.A."/>
            <person name="Slot J.C."/>
            <person name="Stielow J.B."/>
            <person name="Sun H."/>
            <person name="Kurtzman C.P."/>
            <person name="Blackwell M."/>
            <person name="Grigoriev I.V."/>
            <person name="Jeffries T.W."/>
        </authorList>
    </citation>
    <scope>NUCLEOTIDE SEQUENCE [LARGE SCALE GENOMIC DNA]</scope>
    <source>
        <strain evidence="9 10">NRRL YB-4993</strain>
    </source>
</reference>
<dbReference type="GO" id="GO:0003899">
    <property type="term" value="F:DNA-directed RNA polymerase activity"/>
    <property type="evidence" value="ECO:0007669"/>
    <property type="project" value="EnsemblFungi"/>
</dbReference>
<dbReference type="GO" id="GO:0003677">
    <property type="term" value="F:DNA binding"/>
    <property type="evidence" value="ECO:0007669"/>
    <property type="project" value="InterPro"/>
</dbReference>
<evidence type="ECO:0000256" key="2">
    <source>
        <dbReference type="ARBA" id="ARBA00009307"/>
    </source>
</evidence>
<dbReference type="SUPFAM" id="SSF50249">
    <property type="entry name" value="Nucleic acid-binding proteins"/>
    <property type="match status" value="1"/>
</dbReference>
<evidence type="ECO:0000256" key="5">
    <source>
        <dbReference type="ARBA" id="ARBA00023242"/>
    </source>
</evidence>
<dbReference type="STRING" id="869754.A0A1A0HJK5"/>
<dbReference type="InterPro" id="IPR045113">
    <property type="entry name" value="Rpb7-like"/>
</dbReference>
<dbReference type="CDD" id="cd04330">
    <property type="entry name" value="RNAP_III_Rpc25_N"/>
    <property type="match status" value="1"/>
</dbReference>
<evidence type="ECO:0000256" key="6">
    <source>
        <dbReference type="RuleBase" id="RU369086"/>
    </source>
</evidence>
<organism evidence="9 10">
    <name type="scientific">Metschnikowia bicuspidata var. bicuspidata NRRL YB-4993</name>
    <dbReference type="NCBI Taxonomy" id="869754"/>
    <lineage>
        <taxon>Eukaryota</taxon>
        <taxon>Fungi</taxon>
        <taxon>Dikarya</taxon>
        <taxon>Ascomycota</taxon>
        <taxon>Saccharomycotina</taxon>
        <taxon>Pichiomycetes</taxon>
        <taxon>Metschnikowiaceae</taxon>
        <taxon>Metschnikowia</taxon>
    </lineage>
</organism>
<dbReference type="GO" id="GO:0005666">
    <property type="term" value="C:RNA polymerase III complex"/>
    <property type="evidence" value="ECO:0007669"/>
    <property type="project" value="EnsemblFungi"/>
</dbReference>
<dbReference type="Pfam" id="PF03876">
    <property type="entry name" value="SHS2_Rpb7-N"/>
    <property type="match status" value="1"/>
</dbReference>
<dbReference type="InterPro" id="IPR012340">
    <property type="entry name" value="NA-bd_OB-fold"/>
</dbReference>
<feature type="domain" description="RNA polymerase III subunit Rpc25" evidence="8">
    <location>
        <begin position="83"/>
        <end position="195"/>
    </location>
</feature>
<dbReference type="InterPro" id="IPR036898">
    <property type="entry name" value="RNA_pol_Rpb7-like_N_sf"/>
</dbReference>
<evidence type="ECO:0000259" key="8">
    <source>
        <dbReference type="Pfam" id="PF08292"/>
    </source>
</evidence>
<comment type="caution">
    <text evidence="9">The sequence shown here is derived from an EMBL/GenBank/DDBJ whole genome shotgun (WGS) entry which is preliminary data.</text>
</comment>
<dbReference type="Pfam" id="PF08292">
    <property type="entry name" value="RNA_pol_Rbc25"/>
    <property type="match status" value="1"/>
</dbReference>
<dbReference type="InterPro" id="IPR004519">
    <property type="entry name" value="RNAP_E/RPC8"/>
</dbReference>
<dbReference type="SUPFAM" id="SSF88798">
    <property type="entry name" value="N-terminal, heterodimerisation domain of RBP7 (RpoE)"/>
    <property type="match status" value="1"/>
</dbReference>
<dbReference type="FunFam" id="3.30.1490.120:FF:000001">
    <property type="entry name" value="DNA-directed RNA polymerase II subunit RPB7"/>
    <property type="match status" value="1"/>
</dbReference>
<evidence type="ECO:0000313" key="10">
    <source>
        <dbReference type="Proteomes" id="UP000092555"/>
    </source>
</evidence>
<feature type="domain" description="RNA polymerase Rpb7-like N-terminal" evidence="7">
    <location>
        <begin position="8"/>
        <end position="64"/>
    </location>
</feature>
<evidence type="ECO:0000259" key="7">
    <source>
        <dbReference type="Pfam" id="PF03876"/>
    </source>
</evidence>
<dbReference type="Gene3D" id="2.40.50.140">
    <property type="entry name" value="Nucleic acid-binding proteins"/>
    <property type="match status" value="1"/>
</dbReference>
<dbReference type="NCBIfam" id="TIGR00448">
    <property type="entry name" value="rpoE"/>
    <property type="match status" value="1"/>
</dbReference>
<dbReference type="GeneID" id="30029986"/>
<keyword evidence="3 6" id="KW-0240">DNA-directed RNA polymerase</keyword>
<comment type="subcellular location">
    <subcellularLocation>
        <location evidence="1 6">Nucleus</location>
    </subcellularLocation>
</comment>
<keyword evidence="5 6" id="KW-0539">Nucleus</keyword>
<dbReference type="GO" id="GO:0006386">
    <property type="term" value="P:termination of RNA polymerase III transcription"/>
    <property type="evidence" value="ECO:0007669"/>
    <property type="project" value="EnsemblFungi"/>
</dbReference>
<keyword evidence="4 6" id="KW-0804">Transcription</keyword>
<dbReference type="InterPro" id="IPR005576">
    <property type="entry name" value="Rpb7-like_N"/>
</dbReference>
<dbReference type="PANTHER" id="PTHR12709">
    <property type="entry name" value="DNA-DIRECTED RNA POLYMERASE II, III"/>
    <property type="match status" value="1"/>
</dbReference>
<evidence type="ECO:0000256" key="4">
    <source>
        <dbReference type="ARBA" id="ARBA00023163"/>
    </source>
</evidence>
<dbReference type="GO" id="GO:0006384">
    <property type="term" value="P:transcription initiation at RNA polymerase III promoter"/>
    <property type="evidence" value="ECO:0007669"/>
    <property type="project" value="EnsemblFungi"/>
</dbReference>
<keyword evidence="10" id="KW-1185">Reference proteome</keyword>
<sequence length="196" mass="22513">MFILSQMSDLVRVPPQSFNMPIHHVLKNELHQKYSNKVITNVGLAVAVWDLLEIKDGLLRPGDGASYVEVKFRMVVWKPFIGEILSGWVADCSPEGIKVRMEFFEEIFIPKDYLFESCIFKPVEKAWVWKPDDESELFIDINEKIRFRIEEEIFVNIKPQSSSEALGLDEAPNKAPPYALIASCQTEGMGCVSWWD</sequence>
<dbReference type="AlphaFoldDB" id="A0A1A0HJK5"/>
<evidence type="ECO:0000256" key="1">
    <source>
        <dbReference type="ARBA" id="ARBA00004123"/>
    </source>
</evidence>
<comment type="similarity">
    <text evidence="2">Belongs to the eukaryotic RPB7/RPC8 RNA polymerase subunit family.</text>
</comment>
<dbReference type="Gene3D" id="3.30.1490.120">
    <property type="entry name" value="RNA polymerase Rpb7-like, N-terminal domain"/>
    <property type="match status" value="1"/>
</dbReference>
<dbReference type="GO" id="GO:0000785">
    <property type="term" value="C:chromatin"/>
    <property type="evidence" value="ECO:0007669"/>
    <property type="project" value="EnsemblFungi"/>
</dbReference>
<protein>
    <recommendedName>
        <fullName evidence="6">DNA-directed RNA polymerase subunit</fullName>
    </recommendedName>
</protein>
<comment type="function">
    <text evidence="6">DNA-dependent RNA polymerase which catalyzes the transcription of DNA into RNA using the four ribonucleoside triphosphates as substrates.</text>
</comment>